<keyword evidence="4" id="KW-0813">Transport</keyword>
<comment type="caution">
    <text evidence="12">The sequence shown here is derived from an EMBL/GenBank/DDBJ whole genome shotgun (WGS) entry which is preliminary data.</text>
</comment>
<feature type="region of interest" description="Disordered" evidence="9">
    <location>
        <begin position="61"/>
        <end position="130"/>
    </location>
</feature>
<feature type="compositionally biased region" description="Low complexity" evidence="9">
    <location>
        <begin position="79"/>
        <end position="89"/>
    </location>
</feature>
<evidence type="ECO:0000256" key="4">
    <source>
        <dbReference type="ARBA" id="ARBA00022448"/>
    </source>
</evidence>
<evidence type="ECO:0000259" key="10">
    <source>
        <dbReference type="Pfam" id="PF04136"/>
    </source>
</evidence>
<dbReference type="GO" id="GO:0006886">
    <property type="term" value="P:intracellular protein transport"/>
    <property type="evidence" value="ECO:0007669"/>
    <property type="project" value="InterPro"/>
</dbReference>
<keyword evidence="13" id="KW-1185">Reference proteome</keyword>
<name>A0AAD9FW08_PAPLA</name>
<comment type="subcellular location">
    <subcellularLocation>
        <location evidence="1">Golgi apparatus membrane</location>
        <topology evidence="1">Peripheral membrane protein</topology>
    </subcellularLocation>
</comment>
<dbReference type="GO" id="GO:0000139">
    <property type="term" value="C:Golgi membrane"/>
    <property type="evidence" value="ECO:0007669"/>
    <property type="project" value="UniProtKB-SubCell"/>
</dbReference>
<dbReference type="AlphaFoldDB" id="A0AAD9FW08"/>
<evidence type="ECO:0000256" key="7">
    <source>
        <dbReference type="ARBA" id="ARBA00023136"/>
    </source>
</evidence>
<evidence type="ECO:0000256" key="8">
    <source>
        <dbReference type="ARBA" id="ARBA00031339"/>
    </source>
</evidence>
<protein>
    <recommendedName>
        <fullName evidence="3">Conserved oligomeric Golgi complex subunit 3</fullName>
    </recommendedName>
    <alternativeName>
        <fullName evidence="8">Component of oligomeric Golgi complex 3</fullName>
    </alternativeName>
</protein>
<dbReference type="Pfam" id="PF20671">
    <property type="entry name" value="COG3_C"/>
    <property type="match status" value="1"/>
</dbReference>
<dbReference type="Pfam" id="PF04136">
    <property type="entry name" value="COG3_N"/>
    <property type="match status" value="1"/>
</dbReference>
<evidence type="ECO:0000256" key="3">
    <source>
        <dbReference type="ARBA" id="ARBA00020976"/>
    </source>
</evidence>
<organism evidence="12 13">
    <name type="scientific">Papiliotrema laurentii</name>
    <name type="common">Cryptococcus laurentii</name>
    <dbReference type="NCBI Taxonomy" id="5418"/>
    <lineage>
        <taxon>Eukaryota</taxon>
        <taxon>Fungi</taxon>
        <taxon>Dikarya</taxon>
        <taxon>Basidiomycota</taxon>
        <taxon>Agaricomycotina</taxon>
        <taxon>Tremellomycetes</taxon>
        <taxon>Tremellales</taxon>
        <taxon>Rhynchogastremaceae</taxon>
        <taxon>Papiliotrema</taxon>
    </lineage>
</organism>
<dbReference type="InterPro" id="IPR048320">
    <property type="entry name" value="COG3_N"/>
</dbReference>
<reference evidence="12" key="1">
    <citation type="submission" date="2023-02" db="EMBL/GenBank/DDBJ databases">
        <title>Identification and recombinant expression of a fungal hydrolase from Papiliotrema laurentii that hydrolyzes apple cutin and clears colloidal polyester polyurethane.</title>
        <authorList>
            <consortium name="DOE Joint Genome Institute"/>
            <person name="Roman V.A."/>
            <person name="Bojanowski C."/>
            <person name="Crable B.R."/>
            <person name="Wagner D.N."/>
            <person name="Hung C.S."/>
            <person name="Nadeau L.J."/>
            <person name="Schratz L."/>
            <person name="Haridas S."/>
            <person name="Pangilinan J."/>
            <person name="Lipzen A."/>
            <person name="Na H."/>
            <person name="Yan M."/>
            <person name="Ng V."/>
            <person name="Grigoriev I.V."/>
            <person name="Spatafora J.W."/>
            <person name="Barlow D."/>
            <person name="Biffinger J."/>
            <person name="Kelley-Loughnane N."/>
            <person name="Varaljay V.A."/>
            <person name="Crookes-Goodson W.J."/>
        </authorList>
    </citation>
    <scope>NUCLEOTIDE SEQUENCE</scope>
    <source>
        <strain evidence="12">5307AH</strain>
    </source>
</reference>
<evidence type="ECO:0000313" key="12">
    <source>
        <dbReference type="EMBL" id="KAK1927132.1"/>
    </source>
</evidence>
<evidence type="ECO:0000259" key="11">
    <source>
        <dbReference type="Pfam" id="PF20671"/>
    </source>
</evidence>
<evidence type="ECO:0000256" key="6">
    <source>
        <dbReference type="ARBA" id="ARBA00023034"/>
    </source>
</evidence>
<dbReference type="GO" id="GO:0006891">
    <property type="term" value="P:intra-Golgi vesicle-mediated transport"/>
    <property type="evidence" value="ECO:0007669"/>
    <property type="project" value="TreeGrafter"/>
</dbReference>
<evidence type="ECO:0000313" key="13">
    <source>
        <dbReference type="Proteomes" id="UP001182556"/>
    </source>
</evidence>
<comment type="similarity">
    <text evidence="2">Belongs to the COG3 family.</text>
</comment>
<dbReference type="InterPro" id="IPR007265">
    <property type="entry name" value="COG_su3"/>
</dbReference>
<feature type="domain" description="Conserved oligomeric Golgi complex subunit 3 N-terminal" evidence="10">
    <location>
        <begin position="175"/>
        <end position="311"/>
    </location>
</feature>
<accession>A0AAD9FW08</accession>
<dbReference type="InterPro" id="IPR048685">
    <property type="entry name" value="COG3_C"/>
</dbReference>
<sequence length="889" mass="98869">MSRPQTPSYAVRRPPLNAALNTAVGSGISRGGSPSKPVITLDEWEFKAPLTDTQLQSIAVVKDKLGQRPLPKKFRTSEAESSAQGAASSVPSTPTAPRPARLAHLLHSPSPRPKSPSVTGSPAPGASHLFASDPLHPVIINTPQQFHEHFAALTLSTEHEQDSLYRDHLAEIIGLREKCDGLIEILKDGEGEVSEMLKALEYVEERSESLRGACEDLLEEQTHLLTHTSQLAHRLTFFTFLETAQRMLNSHKVDLVLQEDFLPMVKRLDECLGYLGGHRDFKDAEVYLLRYQQCMTRSMTLIKIFFVNTVKALGQEVARRIADRALSETATQALIYTKFASLASSLRPLIAELENRVKISPNELSSLLAECHSVWVATRQSLIGGRVTDEVARMNPHSSDLVDLTRTGCSYLKQTCIDEFNLYKHFFLSGETTLYGFLESLCDKLYDHLRPRILHEPSLEVLCGVCTVLQALMVQDVNIDEDPDEAIYYSPNSTPGSPAGNGPEDYFSLADETFSARQRRTGSVRGYSGSVYGRRDAPKRHRKPLDRLHTEVLLRMVLQDAQTRLVFRAQALLRADVEYYVPKDGDLDYPDKIKGQSGKLVQRQMNVSLDPDDDDEPAFLSLPSTVVQETWYPPLRVTLWVLSCLYTYVDAAVFDDLAQEAVITARKNLGAASDLISAKKDKNVDAKLFLVRHLLILKEMTAGLDLGRKDRKKEWQGITDFLRSLLDNASYMLGYGRGPIPKTSDVALDAKTDVDRHLKIACEELIRLCTQSATAPLAAFLDQCTAYLSSRPASAADLSAQSFATPEKVSEVHAAFKAHVREQVDRWVESLTVYLQDEDTVNVLVPPAHGAIVDAYRQFHDLIRAEYDFSTAASILTPAGVQNLLTSKP</sequence>
<keyword evidence="7" id="KW-0472">Membrane</keyword>
<proteinExistence type="inferred from homology"/>
<dbReference type="GO" id="GO:0007030">
    <property type="term" value="P:Golgi organization"/>
    <property type="evidence" value="ECO:0007669"/>
    <property type="project" value="TreeGrafter"/>
</dbReference>
<keyword evidence="6" id="KW-0333">Golgi apparatus</keyword>
<evidence type="ECO:0000256" key="9">
    <source>
        <dbReference type="SAM" id="MobiDB-lite"/>
    </source>
</evidence>
<dbReference type="GO" id="GO:0005801">
    <property type="term" value="C:cis-Golgi network"/>
    <property type="evidence" value="ECO:0007669"/>
    <property type="project" value="InterPro"/>
</dbReference>
<dbReference type="EMBL" id="JAODAN010000001">
    <property type="protein sequence ID" value="KAK1927132.1"/>
    <property type="molecule type" value="Genomic_DNA"/>
</dbReference>
<evidence type="ECO:0000256" key="5">
    <source>
        <dbReference type="ARBA" id="ARBA00022927"/>
    </source>
</evidence>
<dbReference type="PANTHER" id="PTHR13302">
    <property type="entry name" value="CONSERVED OLIGOMERIC GOLGI COMPLEX COMPONENT 3"/>
    <property type="match status" value="1"/>
</dbReference>
<gene>
    <name evidence="12" type="ORF">DB88DRAFT_476858</name>
</gene>
<evidence type="ECO:0000256" key="2">
    <source>
        <dbReference type="ARBA" id="ARBA00009936"/>
    </source>
</evidence>
<dbReference type="Proteomes" id="UP001182556">
    <property type="component" value="Unassembled WGS sequence"/>
</dbReference>
<keyword evidence="5" id="KW-0653">Protein transport</keyword>
<feature type="domain" description="Conserved oligomeric Golgi complex subunit 3 C-terminal" evidence="11">
    <location>
        <begin position="333"/>
        <end position="706"/>
    </location>
</feature>
<evidence type="ECO:0000256" key="1">
    <source>
        <dbReference type="ARBA" id="ARBA00004395"/>
    </source>
</evidence>
<dbReference type="PANTHER" id="PTHR13302:SF8">
    <property type="entry name" value="CONSERVED OLIGOMERIC GOLGI COMPLEX SUBUNIT 3"/>
    <property type="match status" value="1"/>
</dbReference>
<dbReference type="GO" id="GO:0017119">
    <property type="term" value="C:Golgi transport complex"/>
    <property type="evidence" value="ECO:0007669"/>
    <property type="project" value="TreeGrafter"/>
</dbReference>